<dbReference type="Proteomes" id="UP000634668">
    <property type="component" value="Unassembled WGS sequence"/>
</dbReference>
<dbReference type="Gene3D" id="1.20.120.670">
    <property type="entry name" value="N-acetyl-b-d-glucoasminidase"/>
    <property type="match status" value="1"/>
</dbReference>
<dbReference type="Gene3D" id="3.30.379.10">
    <property type="entry name" value="Chitobiase/beta-hexosaminidase domain 2-like"/>
    <property type="match status" value="1"/>
</dbReference>
<feature type="domain" description="Alpha-N-acetylglucosaminidase tim-barrel" evidence="2">
    <location>
        <begin position="121"/>
        <end position="465"/>
    </location>
</feature>
<accession>A0A918MRT2</accession>
<name>A0A918MRT2_9FLAO</name>
<reference evidence="5" key="1">
    <citation type="journal article" date="2014" name="Int. J. Syst. Evol. Microbiol.">
        <title>Complete genome sequence of Corynebacterium casei LMG S-19264T (=DSM 44701T), isolated from a smear-ripened cheese.</title>
        <authorList>
            <consortium name="US DOE Joint Genome Institute (JGI-PGF)"/>
            <person name="Walter F."/>
            <person name="Albersmeier A."/>
            <person name="Kalinowski J."/>
            <person name="Ruckert C."/>
        </authorList>
    </citation>
    <scope>NUCLEOTIDE SEQUENCE</scope>
    <source>
        <strain evidence="5">KCTC 12113</strain>
    </source>
</reference>
<feature type="domain" description="Alpha-N-acetylglucosaminidase C-terminal" evidence="4">
    <location>
        <begin position="474"/>
        <end position="718"/>
    </location>
</feature>
<dbReference type="InterPro" id="IPR029018">
    <property type="entry name" value="Hex-like_dom2"/>
</dbReference>
<evidence type="ECO:0000259" key="4">
    <source>
        <dbReference type="Pfam" id="PF12972"/>
    </source>
</evidence>
<evidence type="ECO:0000259" key="2">
    <source>
        <dbReference type="Pfam" id="PF05089"/>
    </source>
</evidence>
<dbReference type="Pfam" id="PF12972">
    <property type="entry name" value="NAGLU_C"/>
    <property type="match status" value="1"/>
</dbReference>
<dbReference type="InterPro" id="IPR007781">
    <property type="entry name" value="NAGLU"/>
</dbReference>
<dbReference type="Pfam" id="PF12971">
    <property type="entry name" value="NAGLU_N"/>
    <property type="match status" value="1"/>
</dbReference>
<organism evidence="5 6">
    <name type="scientific">Arenibacter certesii</name>
    <dbReference type="NCBI Taxonomy" id="228955"/>
    <lineage>
        <taxon>Bacteria</taxon>
        <taxon>Pseudomonadati</taxon>
        <taxon>Bacteroidota</taxon>
        <taxon>Flavobacteriia</taxon>
        <taxon>Flavobacteriales</taxon>
        <taxon>Flavobacteriaceae</taxon>
        <taxon>Arenibacter</taxon>
    </lineage>
</organism>
<dbReference type="InterPro" id="IPR024240">
    <property type="entry name" value="NAGLU_N"/>
</dbReference>
<reference evidence="5" key="2">
    <citation type="submission" date="2020-09" db="EMBL/GenBank/DDBJ databases">
        <authorList>
            <person name="Sun Q."/>
            <person name="Kim S."/>
        </authorList>
    </citation>
    <scope>NUCLEOTIDE SEQUENCE</scope>
    <source>
        <strain evidence="5">KCTC 12113</strain>
    </source>
</reference>
<dbReference type="Pfam" id="PF05089">
    <property type="entry name" value="NAGLU"/>
    <property type="match status" value="1"/>
</dbReference>
<dbReference type="GO" id="GO:0016787">
    <property type="term" value="F:hydrolase activity"/>
    <property type="evidence" value="ECO:0007669"/>
    <property type="project" value="UniProtKB-KW"/>
</dbReference>
<evidence type="ECO:0000313" key="5">
    <source>
        <dbReference type="EMBL" id="GGW48383.1"/>
    </source>
</evidence>
<dbReference type="PROSITE" id="PS51257">
    <property type="entry name" value="PROKAR_LIPOPROTEIN"/>
    <property type="match status" value="1"/>
</dbReference>
<evidence type="ECO:0000259" key="3">
    <source>
        <dbReference type="Pfam" id="PF12971"/>
    </source>
</evidence>
<dbReference type="InterPro" id="IPR024732">
    <property type="entry name" value="NAGLU_C"/>
</dbReference>
<evidence type="ECO:0000256" key="1">
    <source>
        <dbReference type="ARBA" id="ARBA00022801"/>
    </source>
</evidence>
<dbReference type="PANTHER" id="PTHR12872">
    <property type="entry name" value="ALPHA-N-ACETYLGLUCOSAMINIDASE"/>
    <property type="match status" value="1"/>
</dbReference>
<dbReference type="Gene3D" id="3.20.20.80">
    <property type="entry name" value="Glycosidases"/>
    <property type="match status" value="1"/>
</dbReference>
<comment type="caution">
    <text evidence="5">The sequence shown here is derived from an EMBL/GenBank/DDBJ whole genome shotgun (WGS) entry which is preliminary data.</text>
</comment>
<dbReference type="RefSeq" id="WP_034235970.1">
    <property type="nucleotide sequence ID" value="NZ_BMWP01000035.1"/>
</dbReference>
<evidence type="ECO:0000313" key="6">
    <source>
        <dbReference type="Proteomes" id="UP000634668"/>
    </source>
</evidence>
<gene>
    <name evidence="5" type="ORF">GCM10007383_35630</name>
</gene>
<proteinExistence type="predicted"/>
<protein>
    <submittedName>
        <fullName evidence="5">Alpha-N-acetylglucosaminidase</fullName>
    </submittedName>
</protein>
<dbReference type="AlphaFoldDB" id="A0A918MRT2"/>
<dbReference type="InterPro" id="IPR024733">
    <property type="entry name" value="NAGLU_tim-barrel"/>
</dbReference>
<keyword evidence="1" id="KW-0378">Hydrolase</keyword>
<dbReference type="PANTHER" id="PTHR12872:SF1">
    <property type="entry name" value="ALPHA-N-ACETYLGLUCOSAMINIDASE"/>
    <property type="match status" value="1"/>
</dbReference>
<dbReference type="GO" id="GO:0005975">
    <property type="term" value="P:carbohydrate metabolic process"/>
    <property type="evidence" value="ECO:0007669"/>
    <property type="project" value="UniProtKB-ARBA"/>
</dbReference>
<dbReference type="EMBL" id="BMWP01000035">
    <property type="protein sequence ID" value="GGW48383.1"/>
    <property type="molecule type" value="Genomic_DNA"/>
</dbReference>
<feature type="domain" description="Alpha-N-acetylglucosaminidase N-terminal" evidence="3">
    <location>
        <begin position="29"/>
        <end position="108"/>
    </location>
</feature>
<sequence>MMFRLQLILLLFIVGSCSNYNNQSPEELAAYNVLKRTLGPDEASKFIFKYKEKDSLDTYAINVENNKVVVSGNSTSALTRGAYDYLKSATNSMTSWSGKNINIPVELPEVELKATSPYENRYYLNVCAFGYSTPYWDWERWEKEIDWMALRGINFPLALVANEAIATRVWKKLGLTQDEIDEFYTAPSLLPWQRMGNVNNLGGELLTEEWHNGQIALQHKILDRIKELNMNPILPAFAGFVPKDISRLYPENELLPVSWGGFPEKYQGALISPKTPLFDKIGKLFIEEWENEFGKGKYYLADSFNEMDLPKTDQPVTELLAEYGSAIYESLKSGNPDAVWVVQGWMFTYQRNIWNKETTNALFSEIPDDKLMILDYAYEYNGIAYKNGFNYEVFEGYNNKPWIYGFMLNSGGKTGHTGVHDYYATNPIELLNSPYNKSNSGFGFAPEGIENNEVTFELVSDMAWTTEAIDLDEWYIDYSKSRYGAAPSAMEEAWQLLRKTSYGTMTDHPRFGFQGNSGSWSKGTINKDPRIFDAIEKFLSCSDELKDSELYHADALEFAATVLCHKAEDWFGYAFNAHQNSDFETRDKAGEWALQLLSDADRLLENHPTLSLQRWIGFARGTSSDIKQQDKYEEDARRILTVWGPPELKLGVNDYAARMWGGLIRDYYRERMAGKLESLQLNETYDNRAFEDAWVSGKGVSKIEPFDDPLESARKLVKQAIERPIPIIVKENDIIVGDWSSADSSMEWPIRRADLPKIKEIKFIYTSGTSQVGIKDVILIADGKAITHNSEVKYLDNQNSAVSFPIKLSNGIRANNGASLRATIEGDESEREAKGRVVLILED</sequence>
<keyword evidence="6" id="KW-1185">Reference proteome</keyword>